<reference evidence="1 2" key="1">
    <citation type="submission" date="2019-02" db="EMBL/GenBank/DDBJ databases">
        <title>Deep-cultivation of Planctomycetes and their phenomic and genomic characterization uncovers novel biology.</title>
        <authorList>
            <person name="Wiegand S."/>
            <person name="Jogler M."/>
            <person name="Boedeker C."/>
            <person name="Pinto D."/>
            <person name="Vollmers J."/>
            <person name="Rivas-Marin E."/>
            <person name="Kohn T."/>
            <person name="Peeters S.H."/>
            <person name="Heuer A."/>
            <person name="Rast P."/>
            <person name="Oberbeckmann S."/>
            <person name="Bunk B."/>
            <person name="Jeske O."/>
            <person name="Meyerdierks A."/>
            <person name="Storesund J.E."/>
            <person name="Kallscheuer N."/>
            <person name="Luecker S."/>
            <person name="Lage O.M."/>
            <person name="Pohl T."/>
            <person name="Merkel B.J."/>
            <person name="Hornburger P."/>
            <person name="Mueller R.-W."/>
            <person name="Bruemmer F."/>
            <person name="Labrenz M."/>
            <person name="Spormann A.M."/>
            <person name="Op den Camp H."/>
            <person name="Overmann J."/>
            <person name="Amann R."/>
            <person name="Jetten M.S.M."/>
            <person name="Mascher T."/>
            <person name="Medema M.H."/>
            <person name="Devos D.P."/>
            <person name="Kaster A.-K."/>
            <person name="Ovreas L."/>
            <person name="Rohde M."/>
            <person name="Galperin M.Y."/>
            <person name="Jogler C."/>
        </authorList>
    </citation>
    <scope>NUCLEOTIDE SEQUENCE [LARGE SCALE GENOMIC DNA]</scope>
    <source>
        <strain evidence="1 2">Q31a</strain>
    </source>
</reference>
<keyword evidence="2" id="KW-1185">Reference proteome</keyword>
<dbReference type="EMBL" id="CP036298">
    <property type="protein sequence ID" value="QDV27288.1"/>
    <property type="molecule type" value="Genomic_DNA"/>
</dbReference>
<evidence type="ECO:0000313" key="1">
    <source>
        <dbReference type="EMBL" id="QDV27288.1"/>
    </source>
</evidence>
<gene>
    <name evidence="1" type="ORF">Q31a_56760</name>
</gene>
<dbReference type="AlphaFoldDB" id="A0A518GFF4"/>
<sequence>MAGGAGVDTAHYWLIATSDNVSYVRFDLRFSLGNTQSAVGLYSFSLHCFFVESRRVTVMWLSLSCGCRCHLLA</sequence>
<accession>A0A518GFF4</accession>
<dbReference type="Proteomes" id="UP000318017">
    <property type="component" value="Chromosome"/>
</dbReference>
<proteinExistence type="predicted"/>
<evidence type="ECO:0000313" key="2">
    <source>
        <dbReference type="Proteomes" id="UP000318017"/>
    </source>
</evidence>
<protein>
    <submittedName>
        <fullName evidence="1">Uncharacterized protein</fullName>
    </submittedName>
</protein>
<name>A0A518GFF4_9BACT</name>
<dbReference type="KEGG" id="ahel:Q31a_56760"/>
<organism evidence="1 2">
    <name type="scientific">Aureliella helgolandensis</name>
    <dbReference type="NCBI Taxonomy" id="2527968"/>
    <lineage>
        <taxon>Bacteria</taxon>
        <taxon>Pseudomonadati</taxon>
        <taxon>Planctomycetota</taxon>
        <taxon>Planctomycetia</taxon>
        <taxon>Pirellulales</taxon>
        <taxon>Pirellulaceae</taxon>
        <taxon>Aureliella</taxon>
    </lineage>
</organism>